<feature type="transmembrane region" description="Helical" evidence="7">
    <location>
        <begin position="85"/>
        <end position="104"/>
    </location>
</feature>
<feature type="transmembrane region" description="Helical" evidence="7">
    <location>
        <begin position="447"/>
        <end position="467"/>
    </location>
</feature>
<evidence type="ECO:0000256" key="2">
    <source>
        <dbReference type="ARBA" id="ARBA00007367"/>
    </source>
</evidence>
<keyword evidence="3 7" id="KW-0812">Transmembrane</keyword>
<dbReference type="Pfam" id="PF00999">
    <property type="entry name" value="Na_H_Exchanger"/>
    <property type="match status" value="1"/>
</dbReference>
<dbReference type="AlphaFoldDB" id="A0AAV7JPT8"/>
<dbReference type="GO" id="GO:0016020">
    <property type="term" value="C:membrane"/>
    <property type="evidence" value="ECO:0007669"/>
    <property type="project" value="UniProtKB-SubCell"/>
</dbReference>
<protein>
    <recommendedName>
        <fullName evidence="8">Cation/H+ exchanger transmembrane domain-containing protein</fullName>
    </recommendedName>
</protein>
<feature type="transmembrane region" description="Helical" evidence="7">
    <location>
        <begin position="348"/>
        <end position="372"/>
    </location>
</feature>
<evidence type="ECO:0000256" key="6">
    <source>
        <dbReference type="SAM" id="MobiDB-lite"/>
    </source>
</evidence>
<feature type="transmembrane region" description="Helical" evidence="7">
    <location>
        <begin position="577"/>
        <end position="597"/>
    </location>
</feature>
<feature type="transmembrane region" description="Helical" evidence="7">
    <location>
        <begin position="223"/>
        <end position="242"/>
    </location>
</feature>
<feature type="transmembrane region" description="Helical" evidence="7">
    <location>
        <begin position="254"/>
        <end position="271"/>
    </location>
</feature>
<evidence type="ECO:0000256" key="5">
    <source>
        <dbReference type="ARBA" id="ARBA00023136"/>
    </source>
</evidence>
<feature type="transmembrane region" description="Helical" evidence="7">
    <location>
        <begin position="392"/>
        <end position="411"/>
    </location>
</feature>
<keyword evidence="10" id="KW-1185">Reference proteome</keyword>
<feature type="transmembrane region" description="Helical" evidence="7">
    <location>
        <begin position="542"/>
        <end position="565"/>
    </location>
</feature>
<evidence type="ECO:0000313" key="9">
    <source>
        <dbReference type="EMBL" id="KAI6651017.1"/>
    </source>
</evidence>
<comment type="subcellular location">
    <subcellularLocation>
        <location evidence="1">Membrane</location>
        <topology evidence="1">Multi-pass membrane protein</topology>
    </subcellularLocation>
</comment>
<feature type="transmembrane region" description="Helical" evidence="7">
    <location>
        <begin position="505"/>
        <end position="530"/>
    </location>
</feature>
<dbReference type="GO" id="GO:0015297">
    <property type="term" value="F:antiporter activity"/>
    <property type="evidence" value="ECO:0007669"/>
    <property type="project" value="InterPro"/>
</dbReference>
<dbReference type="InterPro" id="IPR051843">
    <property type="entry name" value="CPA1_transporter"/>
</dbReference>
<dbReference type="Gene3D" id="1.20.1530.20">
    <property type="match status" value="1"/>
</dbReference>
<dbReference type="Proteomes" id="UP001165289">
    <property type="component" value="Unassembled WGS sequence"/>
</dbReference>
<evidence type="ECO:0000256" key="1">
    <source>
        <dbReference type="ARBA" id="ARBA00004141"/>
    </source>
</evidence>
<dbReference type="PANTHER" id="PTHR31102:SF1">
    <property type="entry name" value="CATION_H+ EXCHANGER DOMAIN-CONTAINING PROTEIN"/>
    <property type="match status" value="1"/>
</dbReference>
<sequence length="665" mass="73059">MQQQNEINATEKEPQTSRNTSRIFQSRRARHQRFYSMSGEEKSQNNHLYKFKCFAARWQRSISKKYEPIRTNKHTLRILKLISPIFTRVVIALIWFALIIAIAIPSPEGHGLISPSNVSDTSINETDQILNSTAINISETNGSYKLKLVLPVSSEHISVVLEKNNTQITSLNYRIDRLPTNEQVPTGLLADLSKDPYSIISLCLLVVFSSVMGYLFRLIWLPSLLGMMLAGIVYTHITYKWGNISPIPRSVSSILRSISLVVILSRGGLGISPSKLRARAFEILRLATIPCLGEAVTVAIACYLILSIAKEYWYWAAMSGCIVAAVSPAVVLPLMLHLQEKRYGTNKGIPTMVIAASSFDDVISISLFYIFLTLAYSTSDLAFTLVRGPLELLIGLVYGVIIGIIGRYIAAGEKQASINRNRLMFLLGGSLLAILGSKKVIINGSGLGGAGALGVVSSALLCSLSWKKEKELVEVSLKIIWQLAQPILFGIIGYEINFLKEGFDAIMIAKVISVIIIGLIARCLLAFLSVVCARGILLKEKLFIPIAWFPKATVQAAIGSVALDAATNDNQVYYSKIVLYIAVFSILITAPMGALLINFTGKRLVQKDDQIETENNKKSIKSTETGVTDISQCSKDSSSPLGAKKLMEELENGDVHVKVEHNTTT</sequence>
<evidence type="ECO:0000256" key="7">
    <source>
        <dbReference type="SAM" id="Phobius"/>
    </source>
</evidence>
<organism evidence="9 10">
    <name type="scientific">Oopsacas minuta</name>
    <dbReference type="NCBI Taxonomy" id="111878"/>
    <lineage>
        <taxon>Eukaryota</taxon>
        <taxon>Metazoa</taxon>
        <taxon>Porifera</taxon>
        <taxon>Hexactinellida</taxon>
        <taxon>Hexasterophora</taxon>
        <taxon>Lyssacinosida</taxon>
        <taxon>Leucopsacidae</taxon>
        <taxon>Oopsacas</taxon>
    </lineage>
</organism>
<feature type="transmembrane region" description="Helical" evidence="7">
    <location>
        <begin position="312"/>
        <end position="336"/>
    </location>
</feature>
<feature type="domain" description="Cation/H+ exchanger transmembrane" evidence="8">
    <location>
        <begin position="207"/>
        <end position="589"/>
    </location>
</feature>
<accession>A0AAV7JPT8</accession>
<proteinExistence type="inferred from homology"/>
<dbReference type="EMBL" id="JAKMXF010000308">
    <property type="protein sequence ID" value="KAI6651017.1"/>
    <property type="molecule type" value="Genomic_DNA"/>
</dbReference>
<evidence type="ECO:0000256" key="3">
    <source>
        <dbReference type="ARBA" id="ARBA00022692"/>
    </source>
</evidence>
<reference evidence="9 10" key="1">
    <citation type="journal article" date="2023" name="BMC Biol.">
        <title>The compact genome of the sponge Oopsacas minuta (Hexactinellida) is lacking key metazoan core genes.</title>
        <authorList>
            <person name="Santini S."/>
            <person name="Schenkelaars Q."/>
            <person name="Jourda C."/>
            <person name="Duchesne M."/>
            <person name="Belahbib H."/>
            <person name="Rocher C."/>
            <person name="Selva M."/>
            <person name="Riesgo A."/>
            <person name="Vervoort M."/>
            <person name="Leys S.P."/>
            <person name="Kodjabachian L."/>
            <person name="Le Bivic A."/>
            <person name="Borchiellini C."/>
            <person name="Claverie J.M."/>
            <person name="Renard E."/>
        </authorList>
    </citation>
    <scope>NUCLEOTIDE SEQUENCE [LARGE SCALE GENOMIC DNA]</scope>
    <source>
        <strain evidence="9">SPO-2</strain>
    </source>
</reference>
<comment type="caution">
    <text evidence="9">The sequence shown here is derived from an EMBL/GenBank/DDBJ whole genome shotgun (WGS) entry which is preliminary data.</text>
</comment>
<evidence type="ECO:0000256" key="4">
    <source>
        <dbReference type="ARBA" id="ARBA00022989"/>
    </source>
</evidence>
<evidence type="ECO:0000313" key="10">
    <source>
        <dbReference type="Proteomes" id="UP001165289"/>
    </source>
</evidence>
<dbReference type="InterPro" id="IPR038770">
    <property type="entry name" value="Na+/solute_symporter_sf"/>
</dbReference>
<dbReference type="GO" id="GO:1902600">
    <property type="term" value="P:proton transmembrane transport"/>
    <property type="evidence" value="ECO:0007669"/>
    <property type="project" value="InterPro"/>
</dbReference>
<evidence type="ECO:0000259" key="8">
    <source>
        <dbReference type="Pfam" id="PF00999"/>
    </source>
</evidence>
<dbReference type="InterPro" id="IPR006153">
    <property type="entry name" value="Cation/H_exchanger_TM"/>
</dbReference>
<gene>
    <name evidence="9" type="ORF">LOD99_5594</name>
</gene>
<feature type="region of interest" description="Disordered" evidence="6">
    <location>
        <begin position="1"/>
        <end position="28"/>
    </location>
</feature>
<comment type="similarity">
    <text evidence="2">Belongs to the monovalent cation:proton antiporter 1 (CPA1) transporter (TC 2.A.36) family.</text>
</comment>
<feature type="transmembrane region" description="Helical" evidence="7">
    <location>
        <begin position="197"/>
        <end position="216"/>
    </location>
</feature>
<dbReference type="PANTHER" id="PTHR31102">
    <property type="match status" value="1"/>
</dbReference>
<feature type="transmembrane region" description="Helical" evidence="7">
    <location>
        <begin position="479"/>
        <end position="499"/>
    </location>
</feature>
<keyword evidence="5 7" id="KW-0472">Membrane</keyword>
<feature type="transmembrane region" description="Helical" evidence="7">
    <location>
        <begin position="423"/>
        <end position="441"/>
    </location>
</feature>
<feature type="transmembrane region" description="Helical" evidence="7">
    <location>
        <begin position="283"/>
        <end position="306"/>
    </location>
</feature>
<keyword evidence="4 7" id="KW-1133">Transmembrane helix</keyword>
<name>A0AAV7JPT8_9METZ</name>